<proteinExistence type="predicted"/>
<dbReference type="Proteomes" id="UP000499080">
    <property type="component" value="Unassembled WGS sequence"/>
</dbReference>
<evidence type="ECO:0000313" key="2">
    <source>
        <dbReference type="Proteomes" id="UP000499080"/>
    </source>
</evidence>
<comment type="caution">
    <text evidence="1">The sequence shown here is derived from an EMBL/GenBank/DDBJ whole genome shotgun (WGS) entry which is preliminary data.</text>
</comment>
<protein>
    <submittedName>
        <fullName evidence="1">Uncharacterized protein</fullName>
    </submittedName>
</protein>
<keyword evidence="2" id="KW-1185">Reference proteome</keyword>
<reference evidence="1 2" key="1">
    <citation type="journal article" date="2019" name="Sci. Rep.">
        <title>Orb-weaving spider Araneus ventricosus genome elucidates the spidroin gene catalogue.</title>
        <authorList>
            <person name="Kono N."/>
            <person name="Nakamura H."/>
            <person name="Ohtoshi R."/>
            <person name="Moran D.A.P."/>
            <person name="Shinohara A."/>
            <person name="Yoshida Y."/>
            <person name="Fujiwara M."/>
            <person name="Mori M."/>
            <person name="Tomita M."/>
            <person name="Arakawa K."/>
        </authorList>
    </citation>
    <scope>NUCLEOTIDE SEQUENCE [LARGE SCALE GENOMIC DNA]</scope>
</reference>
<accession>A0A4Y2P770</accession>
<dbReference type="AlphaFoldDB" id="A0A4Y2P770"/>
<gene>
    <name evidence="1" type="ORF">AVEN_13731_1</name>
</gene>
<dbReference type="EMBL" id="BGPR01213400">
    <property type="protein sequence ID" value="GBN46902.1"/>
    <property type="molecule type" value="Genomic_DNA"/>
</dbReference>
<organism evidence="1 2">
    <name type="scientific">Araneus ventricosus</name>
    <name type="common">Orbweaver spider</name>
    <name type="synonym">Epeira ventricosa</name>
    <dbReference type="NCBI Taxonomy" id="182803"/>
    <lineage>
        <taxon>Eukaryota</taxon>
        <taxon>Metazoa</taxon>
        <taxon>Ecdysozoa</taxon>
        <taxon>Arthropoda</taxon>
        <taxon>Chelicerata</taxon>
        <taxon>Arachnida</taxon>
        <taxon>Araneae</taxon>
        <taxon>Araneomorphae</taxon>
        <taxon>Entelegynae</taxon>
        <taxon>Araneoidea</taxon>
        <taxon>Araneidae</taxon>
        <taxon>Araneus</taxon>
    </lineage>
</organism>
<sequence>MLEVAILQWVVRSLPFRFSQFHFSEYRSDWVYSAWTFWLDIEAVFHTGARGVRLDSGGLRIYSKYIAVLSYDNALGEGPQNNFAPLASCCRNLPLIRRV</sequence>
<evidence type="ECO:0000313" key="1">
    <source>
        <dbReference type="EMBL" id="GBN46902.1"/>
    </source>
</evidence>
<name>A0A4Y2P770_ARAVE</name>